<dbReference type="Gramene" id="Mp6g08970.1">
    <property type="protein sequence ID" value="Mp6g08970.1.cds1"/>
    <property type="gene ID" value="Mp6g08970"/>
</dbReference>
<feature type="transmembrane region" description="Helical" evidence="1">
    <location>
        <begin position="47"/>
        <end position="71"/>
    </location>
</feature>
<keyword evidence="1" id="KW-1133">Transmembrane helix</keyword>
<gene>
    <name evidence="2" type="ORF">MARPO_0060s0022</name>
</gene>
<organism evidence="2 3">
    <name type="scientific">Marchantia polymorpha</name>
    <name type="common">Common liverwort</name>
    <name type="synonym">Marchantia aquatica</name>
    <dbReference type="NCBI Taxonomy" id="3197"/>
    <lineage>
        <taxon>Eukaryota</taxon>
        <taxon>Viridiplantae</taxon>
        <taxon>Streptophyta</taxon>
        <taxon>Embryophyta</taxon>
        <taxon>Marchantiophyta</taxon>
        <taxon>Marchantiopsida</taxon>
        <taxon>Marchantiidae</taxon>
        <taxon>Marchantiales</taxon>
        <taxon>Marchantiaceae</taxon>
        <taxon>Marchantia</taxon>
    </lineage>
</organism>
<keyword evidence="1" id="KW-0812">Transmembrane</keyword>
<evidence type="ECO:0000256" key="1">
    <source>
        <dbReference type="SAM" id="Phobius"/>
    </source>
</evidence>
<reference evidence="3" key="1">
    <citation type="journal article" date="2017" name="Cell">
        <title>Insights into land plant evolution garnered from the Marchantia polymorpha genome.</title>
        <authorList>
            <person name="Bowman J.L."/>
            <person name="Kohchi T."/>
            <person name="Yamato K.T."/>
            <person name="Jenkins J."/>
            <person name="Shu S."/>
            <person name="Ishizaki K."/>
            <person name="Yamaoka S."/>
            <person name="Nishihama R."/>
            <person name="Nakamura Y."/>
            <person name="Berger F."/>
            <person name="Adam C."/>
            <person name="Aki S.S."/>
            <person name="Althoff F."/>
            <person name="Araki T."/>
            <person name="Arteaga-Vazquez M.A."/>
            <person name="Balasubrmanian S."/>
            <person name="Barry K."/>
            <person name="Bauer D."/>
            <person name="Boehm C.R."/>
            <person name="Briginshaw L."/>
            <person name="Caballero-Perez J."/>
            <person name="Catarino B."/>
            <person name="Chen F."/>
            <person name="Chiyoda S."/>
            <person name="Chovatia M."/>
            <person name="Davies K.M."/>
            <person name="Delmans M."/>
            <person name="Demura T."/>
            <person name="Dierschke T."/>
            <person name="Dolan L."/>
            <person name="Dorantes-Acosta A.E."/>
            <person name="Eklund D.M."/>
            <person name="Florent S.N."/>
            <person name="Flores-Sandoval E."/>
            <person name="Fujiyama A."/>
            <person name="Fukuzawa H."/>
            <person name="Galik B."/>
            <person name="Grimanelli D."/>
            <person name="Grimwood J."/>
            <person name="Grossniklaus U."/>
            <person name="Hamada T."/>
            <person name="Haseloff J."/>
            <person name="Hetherington A.J."/>
            <person name="Higo A."/>
            <person name="Hirakawa Y."/>
            <person name="Hundley H.N."/>
            <person name="Ikeda Y."/>
            <person name="Inoue K."/>
            <person name="Inoue S.I."/>
            <person name="Ishida S."/>
            <person name="Jia Q."/>
            <person name="Kakita M."/>
            <person name="Kanazawa T."/>
            <person name="Kawai Y."/>
            <person name="Kawashima T."/>
            <person name="Kennedy M."/>
            <person name="Kinose K."/>
            <person name="Kinoshita T."/>
            <person name="Kohara Y."/>
            <person name="Koide E."/>
            <person name="Komatsu K."/>
            <person name="Kopischke S."/>
            <person name="Kubo M."/>
            <person name="Kyozuka J."/>
            <person name="Lagercrantz U."/>
            <person name="Lin S.S."/>
            <person name="Lindquist E."/>
            <person name="Lipzen A.M."/>
            <person name="Lu C.W."/>
            <person name="De Luna E."/>
            <person name="Martienssen R.A."/>
            <person name="Minamino N."/>
            <person name="Mizutani M."/>
            <person name="Mizutani M."/>
            <person name="Mochizuki N."/>
            <person name="Monte I."/>
            <person name="Mosher R."/>
            <person name="Nagasaki H."/>
            <person name="Nakagami H."/>
            <person name="Naramoto S."/>
            <person name="Nishitani K."/>
            <person name="Ohtani M."/>
            <person name="Okamoto T."/>
            <person name="Okumura M."/>
            <person name="Phillips J."/>
            <person name="Pollak B."/>
            <person name="Reinders A."/>
            <person name="Rovekamp M."/>
            <person name="Sano R."/>
            <person name="Sawa S."/>
            <person name="Schmid M.W."/>
            <person name="Shirakawa M."/>
            <person name="Solano R."/>
            <person name="Spunde A."/>
            <person name="Suetsugu N."/>
            <person name="Sugano S."/>
            <person name="Sugiyama A."/>
            <person name="Sun R."/>
            <person name="Suzuki Y."/>
            <person name="Takenaka M."/>
            <person name="Takezawa D."/>
            <person name="Tomogane H."/>
            <person name="Tsuzuki M."/>
            <person name="Ueda T."/>
            <person name="Umeda M."/>
            <person name="Ward J.M."/>
            <person name="Watanabe Y."/>
            <person name="Yazaki K."/>
            <person name="Yokoyama R."/>
            <person name="Yoshitake Y."/>
            <person name="Yotsui I."/>
            <person name="Zachgo S."/>
            <person name="Schmutz J."/>
        </authorList>
    </citation>
    <scope>NUCLEOTIDE SEQUENCE [LARGE SCALE GENOMIC DNA]</scope>
    <source>
        <strain evidence="3">Tak-1</strain>
    </source>
</reference>
<keyword evidence="1" id="KW-0472">Membrane</keyword>
<evidence type="ECO:0000313" key="2">
    <source>
        <dbReference type="EMBL" id="PTQ36928.1"/>
    </source>
</evidence>
<dbReference type="Proteomes" id="UP000244005">
    <property type="component" value="Unassembled WGS sequence"/>
</dbReference>
<evidence type="ECO:0000313" key="3">
    <source>
        <dbReference type="Proteomes" id="UP000244005"/>
    </source>
</evidence>
<dbReference type="EMBL" id="KZ772732">
    <property type="protein sequence ID" value="PTQ36928.1"/>
    <property type="molecule type" value="Genomic_DNA"/>
</dbReference>
<dbReference type="AlphaFoldDB" id="A0A2R6WSV0"/>
<name>A0A2R6WSV0_MARPO</name>
<accession>A0A2R6WSV0</accession>
<sequence length="73" mass="8211">MRESKPLPLGHIDQLEGVYICLVCVCVSCNEVQVKVNGLTMSRCFRYVMVVSVGTVHIRWVVWCTLILSLLDG</sequence>
<protein>
    <submittedName>
        <fullName evidence="2">Uncharacterized protein</fullName>
    </submittedName>
</protein>
<proteinExistence type="predicted"/>
<keyword evidence="3" id="KW-1185">Reference proteome</keyword>